<keyword evidence="1" id="KW-0347">Helicase</keyword>
<reference evidence="1" key="2">
    <citation type="journal article" date="2015" name="Data Brief">
        <title>Shoot transcriptome of the giant reed, Arundo donax.</title>
        <authorList>
            <person name="Barrero R.A."/>
            <person name="Guerrero F.D."/>
            <person name="Moolhuijzen P."/>
            <person name="Goolsby J.A."/>
            <person name="Tidwell J."/>
            <person name="Bellgard S.E."/>
            <person name="Bellgard M.I."/>
        </authorList>
    </citation>
    <scope>NUCLEOTIDE SEQUENCE</scope>
    <source>
        <tissue evidence="1">Shoot tissue taken approximately 20 cm above the soil surface</tissue>
    </source>
</reference>
<organism evidence="1">
    <name type="scientific">Arundo donax</name>
    <name type="common">Giant reed</name>
    <name type="synonym">Donax arundinaceus</name>
    <dbReference type="NCBI Taxonomy" id="35708"/>
    <lineage>
        <taxon>Eukaryota</taxon>
        <taxon>Viridiplantae</taxon>
        <taxon>Streptophyta</taxon>
        <taxon>Embryophyta</taxon>
        <taxon>Tracheophyta</taxon>
        <taxon>Spermatophyta</taxon>
        <taxon>Magnoliopsida</taxon>
        <taxon>Liliopsida</taxon>
        <taxon>Poales</taxon>
        <taxon>Poaceae</taxon>
        <taxon>PACMAD clade</taxon>
        <taxon>Arundinoideae</taxon>
        <taxon>Arundineae</taxon>
        <taxon>Arundo</taxon>
    </lineage>
</organism>
<protein>
    <submittedName>
        <fullName evidence="1">Helicase, putative</fullName>
    </submittedName>
</protein>
<accession>A0A0A9GFS0</accession>
<keyword evidence="1" id="KW-0067">ATP-binding</keyword>
<keyword evidence="1" id="KW-0547">Nucleotide-binding</keyword>
<name>A0A0A9GFS0_ARUDO</name>
<dbReference type="EMBL" id="GBRH01176490">
    <property type="protein sequence ID" value="JAE21406.1"/>
    <property type="molecule type" value="Transcribed_RNA"/>
</dbReference>
<evidence type="ECO:0000313" key="1">
    <source>
        <dbReference type="EMBL" id="JAE21406.1"/>
    </source>
</evidence>
<proteinExistence type="predicted"/>
<sequence length="39" mass="4491">MPRSQERSLICSFTSCRRQQEGLLTFSLSAKSKSTWKVL</sequence>
<keyword evidence="1" id="KW-0378">Hydrolase</keyword>
<dbReference type="AlphaFoldDB" id="A0A0A9GFS0"/>
<reference evidence="1" key="1">
    <citation type="submission" date="2014-09" db="EMBL/GenBank/DDBJ databases">
        <authorList>
            <person name="Magalhaes I.L.F."/>
            <person name="Oliveira U."/>
            <person name="Santos F.R."/>
            <person name="Vidigal T.H.D.A."/>
            <person name="Brescovit A.D."/>
            <person name="Santos A.J."/>
        </authorList>
    </citation>
    <scope>NUCLEOTIDE SEQUENCE</scope>
    <source>
        <tissue evidence="1">Shoot tissue taken approximately 20 cm above the soil surface</tissue>
    </source>
</reference>
<dbReference type="GO" id="GO:0004386">
    <property type="term" value="F:helicase activity"/>
    <property type="evidence" value="ECO:0007669"/>
    <property type="project" value="UniProtKB-KW"/>
</dbReference>